<reference evidence="3" key="1">
    <citation type="submission" date="2015-12" db="EMBL/GenBank/DDBJ databases">
        <title>Update maize B73 reference genome by single molecule sequencing technologies.</title>
        <authorList>
            <consortium name="Maize Genome Sequencing Project"/>
            <person name="Ware D."/>
        </authorList>
    </citation>
    <scope>NUCLEOTIDE SEQUENCE [LARGE SCALE GENOMIC DNA]</scope>
    <source>
        <strain evidence="3">cv. B73</strain>
    </source>
</reference>
<keyword evidence="3" id="KW-1185">Reference proteome</keyword>
<dbReference type="Gramene" id="Zm00001eb105180_T001">
    <property type="protein sequence ID" value="Zm00001eb105180_P001"/>
    <property type="gene ID" value="Zm00001eb105180"/>
</dbReference>
<dbReference type="InParanoid" id="A0A804MR02"/>
<dbReference type="AlphaFoldDB" id="A0A804MR02"/>
<dbReference type="EnsemblPlants" id="Zm00001eb105180_T001">
    <property type="protein sequence ID" value="Zm00001eb105180_P001"/>
    <property type="gene ID" value="Zm00001eb105180"/>
</dbReference>
<feature type="region of interest" description="Disordered" evidence="1">
    <location>
        <begin position="161"/>
        <end position="195"/>
    </location>
</feature>
<feature type="compositionally biased region" description="Polar residues" evidence="1">
    <location>
        <begin position="172"/>
        <end position="182"/>
    </location>
</feature>
<feature type="region of interest" description="Disordered" evidence="1">
    <location>
        <begin position="110"/>
        <end position="140"/>
    </location>
</feature>
<name>A0A804MR02_MAIZE</name>
<dbReference type="Proteomes" id="UP000007305">
    <property type="component" value="Chromosome 2"/>
</dbReference>
<evidence type="ECO:0000256" key="1">
    <source>
        <dbReference type="SAM" id="MobiDB-lite"/>
    </source>
</evidence>
<reference evidence="2" key="2">
    <citation type="submission" date="2019-07" db="EMBL/GenBank/DDBJ databases">
        <authorList>
            <person name="Seetharam A."/>
            <person name="Woodhouse M."/>
            <person name="Cannon E."/>
        </authorList>
    </citation>
    <scope>NUCLEOTIDE SEQUENCE [LARGE SCALE GENOMIC DNA]</scope>
    <source>
        <strain evidence="2">cv. B73</strain>
    </source>
</reference>
<dbReference type="FunCoup" id="A0A804MR02">
    <property type="interactions" value="473"/>
</dbReference>
<protein>
    <submittedName>
        <fullName evidence="2">Uncharacterized protein</fullName>
    </submittedName>
</protein>
<sequence>MTARLPRLMYTTARSACWLSSHAMHPSSGRHRLEATAGAGDMACRGPTANTSRISCVRCPRDDLSRDVVVLTMRALALQQLCTVAATTAATKGSSYVLVSWRNWIGRSRRRRKLSIPGTPRMGASRSPPSGKGSSPRAMSLGTDRYARTAHALTVRKEIAGTPSSSATSTTNGIMPSATTHVTGGKPPPPARSEASSARYEALALVRRDSMSSGRPSGTDRKRRRGEATVASAAAVPRRRRLWSVCRKVTWRPARRSPVEKWRKLLRWPCAGAGNTSTCAAAAAAIAARSQCAARRRWRLFKGKGCGHAGVGVWPCGKSWRLHCCR</sequence>
<feature type="region of interest" description="Disordered" evidence="1">
    <location>
        <begin position="208"/>
        <end position="228"/>
    </location>
</feature>
<feature type="compositionally biased region" description="Low complexity" evidence="1">
    <location>
        <begin position="123"/>
        <end position="138"/>
    </location>
</feature>
<accession>A0A804MR02</accession>
<organism evidence="2 3">
    <name type="scientific">Zea mays</name>
    <name type="common">Maize</name>
    <dbReference type="NCBI Taxonomy" id="4577"/>
    <lineage>
        <taxon>Eukaryota</taxon>
        <taxon>Viridiplantae</taxon>
        <taxon>Streptophyta</taxon>
        <taxon>Embryophyta</taxon>
        <taxon>Tracheophyta</taxon>
        <taxon>Spermatophyta</taxon>
        <taxon>Magnoliopsida</taxon>
        <taxon>Liliopsida</taxon>
        <taxon>Poales</taxon>
        <taxon>Poaceae</taxon>
        <taxon>PACMAD clade</taxon>
        <taxon>Panicoideae</taxon>
        <taxon>Andropogonodae</taxon>
        <taxon>Andropogoneae</taxon>
        <taxon>Tripsacinae</taxon>
        <taxon>Zea</taxon>
    </lineage>
</organism>
<evidence type="ECO:0000313" key="2">
    <source>
        <dbReference type="EnsemblPlants" id="Zm00001eb105180_P001"/>
    </source>
</evidence>
<evidence type="ECO:0000313" key="3">
    <source>
        <dbReference type="Proteomes" id="UP000007305"/>
    </source>
</evidence>
<proteinExistence type="predicted"/>
<reference evidence="2" key="3">
    <citation type="submission" date="2021-05" db="UniProtKB">
        <authorList>
            <consortium name="EnsemblPlants"/>
        </authorList>
    </citation>
    <scope>IDENTIFICATION</scope>
    <source>
        <strain evidence="2">cv. B73</strain>
    </source>
</reference>
<feature type="compositionally biased region" description="Low complexity" evidence="1">
    <location>
        <begin position="162"/>
        <end position="171"/>
    </location>
</feature>